<dbReference type="Proteomes" id="UP000052012">
    <property type="component" value="Unassembled WGS sequence"/>
</dbReference>
<dbReference type="EMBL" id="AYYQ01000030">
    <property type="protein sequence ID" value="KRM68204.1"/>
    <property type="molecule type" value="Genomic_DNA"/>
</dbReference>
<feature type="region of interest" description="Disordered" evidence="1">
    <location>
        <begin position="193"/>
        <end position="261"/>
    </location>
</feature>
<name>A0A0R2AZI9_9LACO</name>
<feature type="compositionally biased region" description="Basic and acidic residues" evidence="1">
    <location>
        <begin position="249"/>
        <end position="261"/>
    </location>
</feature>
<keyword evidence="3" id="KW-1185">Reference proteome</keyword>
<protein>
    <submittedName>
        <fullName evidence="2">Uncharacterized protein</fullName>
    </submittedName>
</protein>
<accession>A0A0R2AZI9</accession>
<dbReference type="PATRIC" id="fig|1423781.4.peg.1466"/>
<evidence type="ECO:0000313" key="3">
    <source>
        <dbReference type="Proteomes" id="UP000052012"/>
    </source>
</evidence>
<reference evidence="2 3" key="1">
    <citation type="journal article" date="2015" name="Genome Announc.">
        <title>Expanding the biotechnology potential of lactobacilli through comparative genomics of 213 strains and associated genera.</title>
        <authorList>
            <person name="Sun Z."/>
            <person name="Harris H.M."/>
            <person name="McCann A."/>
            <person name="Guo C."/>
            <person name="Argimon S."/>
            <person name="Zhang W."/>
            <person name="Yang X."/>
            <person name="Jeffery I.B."/>
            <person name="Cooney J.C."/>
            <person name="Kagawa T.F."/>
            <person name="Liu W."/>
            <person name="Song Y."/>
            <person name="Salvetti E."/>
            <person name="Wrobel A."/>
            <person name="Rasinkangas P."/>
            <person name="Parkhill J."/>
            <person name="Rea M.C."/>
            <person name="O'Sullivan O."/>
            <person name="Ritari J."/>
            <person name="Douillard F.P."/>
            <person name="Paul Ross R."/>
            <person name="Yang R."/>
            <person name="Briner A.E."/>
            <person name="Felis G.E."/>
            <person name="de Vos W.M."/>
            <person name="Barrangou R."/>
            <person name="Klaenhammer T.R."/>
            <person name="Caufield P.W."/>
            <person name="Cui Y."/>
            <person name="Zhang H."/>
            <person name="O'Toole P.W."/>
        </authorList>
    </citation>
    <scope>NUCLEOTIDE SEQUENCE [LARGE SCALE GENOMIC DNA]</scope>
    <source>
        <strain evidence="2 3">DSM 23829</strain>
    </source>
</reference>
<dbReference type="OrthoDB" id="2249726at2"/>
<dbReference type="AlphaFoldDB" id="A0A0R2AZI9"/>
<proteinExistence type="predicted"/>
<organism evidence="2 3">
    <name type="scientific">Apilactobacillus ozensis DSM 23829 = JCM 17196</name>
    <dbReference type="NCBI Taxonomy" id="1423781"/>
    <lineage>
        <taxon>Bacteria</taxon>
        <taxon>Bacillati</taxon>
        <taxon>Bacillota</taxon>
        <taxon>Bacilli</taxon>
        <taxon>Lactobacillales</taxon>
        <taxon>Lactobacillaceae</taxon>
        <taxon>Apilactobacillus</taxon>
    </lineage>
</organism>
<evidence type="ECO:0000256" key="1">
    <source>
        <dbReference type="SAM" id="MobiDB-lite"/>
    </source>
</evidence>
<feature type="compositionally biased region" description="Low complexity" evidence="1">
    <location>
        <begin position="210"/>
        <end position="225"/>
    </location>
</feature>
<comment type="caution">
    <text evidence="2">The sequence shown here is derived from an EMBL/GenBank/DDBJ whole genome shotgun (WGS) entry which is preliminary data.</text>
</comment>
<dbReference type="RefSeq" id="WP_056966308.1">
    <property type="nucleotide sequence ID" value="NZ_AYYQ01000030.1"/>
</dbReference>
<dbReference type="STRING" id="1423781.FD06_GL001418"/>
<sequence length="309" mass="34865">MKKWIYSILSIVVICLVGFFAFDKFGGNKTENKVNTETSKYDSYIKSGKQHVQDANYASAKVDFQSALKQKSGDKKAELYLNQTESFDVANQLFGKERYRAAKVEFEKVAETKNGLSVLVKRAEDNINEIKHAQKNIEKFSIIYDDAIKDFRNGNYKESLSLLDKIFNDASINKPYYKDVLLSAKKLKEANQKSLKGEGNVEVDSPDFESNLTKNSSSYSNNSDSSNKEQSSQKNEHKYKGSNEYSVNKSDKEVNGKKISDDSVQNARKLINKAGVYADSMSDQDVRNTIKAANKKGVSVEEYAKTFLK</sequence>
<evidence type="ECO:0000313" key="2">
    <source>
        <dbReference type="EMBL" id="KRM68204.1"/>
    </source>
</evidence>
<gene>
    <name evidence="2" type="ORF">FD06_GL001418</name>
</gene>